<organism evidence="1 2">
    <name type="scientific">Bauhinia variegata</name>
    <name type="common">Purple orchid tree</name>
    <name type="synonym">Phanera variegata</name>
    <dbReference type="NCBI Taxonomy" id="167791"/>
    <lineage>
        <taxon>Eukaryota</taxon>
        <taxon>Viridiplantae</taxon>
        <taxon>Streptophyta</taxon>
        <taxon>Embryophyta</taxon>
        <taxon>Tracheophyta</taxon>
        <taxon>Spermatophyta</taxon>
        <taxon>Magnoliopsida</taxon>
        <taxon>eudicotyledons</taxon>
        <taxon>Gunneridae</taxon>
        <taxon>Pentapetalae</taxon>
        <taxon>rosids</taxon>
        <taxon>fabids</taxon>
        <taxon>Fabales</taxon>
        <taxon>Fabaceae</taxon>
        <taxon>Cercidoideae</taxon>
        <taxon>Cercideae</taxon>
        <taxon>Bauhiniinae</taxon>
        <taxon>Bauhinia</taxon>
    </lineage>
</organism>
<comment type="caution">
    <text evidence="1">The sequence shown here is derived from an EMBL/GenBank/DDBJ whole genome shotgun (WGS) entry which is preliminary data.</text>
</comment>
<name>A0ACB9PAV3_BAUVA</name>
<dbReference type="EMBL" id="CM039430">
    <property type="protein sequence ID" value="KAI4345865.1"/>
    <property type="molecule type" value="Genomic_DNA"/>
</dbReference>
<keyword evidence="2" id="KW-1185">Reference proteome</keyword>
<evidence type="ECO:0000313" key="1">
    <source>
        <dbReference type="EMBL" id="KAI4345865.1"/>
    </source>
</evidence>
<gene>
    <name evidence="1" type="ORF">L6164_012953</name>
</gene>
<sequence>MKREERVPKRKLQEKMQQLMKQRAEENYEREMKLILCYSIAIGSIPPNMKETDRDFLEKLVDRNLKEINERLKALKDENQNQAPEVADGAEAFKGNCLGGDEN</sequence>
<accession>A0ACB9PAV3</accession>
<evidence type="ECO:0000313" key="2">
    <source>
        <dbReference type="Proteomes" id="UP000828941"/>
    </source>
</evidence>
<protein>
    <submittedName>
        <fullName evidence="1">Uncharacterized protein</fullName>
    </submittedName>
</protein>
<proteinExistence type="predicted"/>
<dbReference type="Proteomes" id="UP000828941">
    <property type="component" value="Chromosome 5"/>
</dbReference>
<reference evidence="1 2" key="1">
    <citation type="journal article" date="2022" name="DNA Res.">
        <title>Chromosomal-level genome assembly of the orchid tree Bauhinia variegata (Leguminosae; Cercidoideae) supports the allotetraploid origin hypothesis of Bauhinia.</title>
        <authorList>
            <person name="Zhong Y."/>
            <person name="Chen Y."/>
            <person name="Zheng D."/>
            <person name="Pang J."/>
            <person name="Liu Y."/>
            <person name="Luo S."/>
            <person name="Meng S."/>
            <person name="Qian L."/>
            <person name="Wei D."/>
            <person name="Dai S."/>
            <person name="Zhou R."/>
        </authorList>
    </citation>
    <scope>NUCLEOTIDE SEQUENCE [LARGE SCALE GENOMIC DNA]</scope>
    <source>
        <strain evidence="1">BV-YZ2020</strain>
    </source>
</reference>